<comment type="caution">
    <text evidence="1">The sequence shown here is derived from an EMBL/GenBank/DDBJ whole genome shotgun (WGS) entry which is preliminary data.</text>
</comment>
<evidence type="ECO:0000313" key="1">
    <source>
        <dbReference type="EMBL" id="CAI5720094.1"/>
    </source>
</evidence>
<dbReference type="EMBL" id="CANTFL010000268">
    <property type="protein sequence ID" value="CAI5720094.1"/>
    <property type="molecule type" value="Genomic_DNA"/>
</dbReference>
<sequence length="155" mass="17429">MVKLFGTKYTFQSEVLASLPYGTDRAQAVNLLDLWLGDLVVSGRAPHEAFRLLKLEQFGGELFNEAFLPLLNKYVILHNRFDPEATTSLSNELGLLRGVSEPKGTVAEHAEKWLNAQGETAEPEYAVRQVNWDWELHGTPFGGRVVKVWTNSIDE</sequence>
<accession>A0AAV0TDK1</accession>
<keyword evidence="2" id="KW-1185">Reference proteome</keyword>
<evidence type="ECO:0000313" key="2">
    <source>
        <dbReference type="Proteomes" id="UP001162031"/>
    </source>
</evidence>
<name>A0AAV0TDK1_HYABA</name>
<organism evidence="1 2">
    <name type="scientific">Hyaloperonospora brassicae</name>
    <name type="common">Brassica downy mildew</name>
    <name type="synonym">Peronospora brassicae</name>
    <dbReference type="NCBI Taxonomy" id="162125"/>
    <lineage>
        <taxon>Eukaryota</taxon>
        <taxon>Sar</taxon>
        <taxon>Stramenopiles</taxon>
        <taxon>Oomycota</taxon>
        <taxon>Peronosporomycetes</taxon>
        <taxon>Peronosporales</taxon>
        <taxon>Peronosporaceae</taxon>
        <taxon>Hyaloperonospora</taxon>
    </lineage>
</organism>
<reference evidence="1" key="1">
    <citation type="submission" date="2022-12" db="EMBL/GenBank/DDBJ databases">
        <authorList>
            <person name="Webb A."/>
        </authorList>
    </citation>
    <scope>NUCLEOTIDE SEQUENCE</scope>
    <source>
        <strain evidence="1">Hp1</strain>
    </source>
</reference>
<proteinExistence type="predicted"/>
<gene>
    <name evidence="1" type="ORF">HBR001_LOCUS2318</name>
</gene>
<protein>
    <submittedName>
        <fullName evidence="1">Uncharacterized protein</fullName>
    </submittedName>
</protein>
<dbReference type="AlphaFoldDB" id="A0AAV0TDK1"/>
<dbReference type="Proteomes" id="UP001162031">
    <property type="component" value="Unassembled WGS sequence"/>
</dbReference>